<proteinExistence type="predicted"/>
<protein>
    <submittedName>
        <fullName evidence="1">Uncharacterized protein</fullName>
    </submittedName>
</protein>
<accession>A0A059D5Y2</accession>
<dbReference type="EMBL" id="KK198754">
    <property type="protein sequence ID" value="KCW85972.1"/>
    <property type="molecule type" value="Genomic_DNA"/>
</dbReference>
<organism evidence="1">
    <name type="scientific">Eucalyptus grandis</name>
    <name type="common">Flooded gum</name>
    <dbReference type="NCBI Taxonomy" id="71139"/>
    <lineage>
        <taxon>Eukaryota</taxon>
        <taxon>Viridiplantae</taxon>
        <taxon>Streptophyta</taxon>
        <taxon>Embryophyta</taxon>
        <taxon>Tracheophyta</taxon>
        <taxon>Spermatophyta</taxon>
        <taxon>Magnoliopsida</taxon>
        <taxon>eudicotyledons</taxon>
        <taxon>Gunneridae</taxon>
        <taxon>Pentapetalae</taxon>
        <taxon>rosids</taxon>
        <taxon>malvids</taxon>
        <taxon>Myrtales</taxon>
        <taxon>Myrtaceae</taxon>
        <taxon>Myrtoideae</taxon>
        <taxon>Eucalypteae</taxon>
        <taxon>Eucalyptus</taxon>
    </lineage>
</organism>
<dbReference type="AlphaFoldDB" id="A0A059D5Y2"/>
<dbReference type="Gramene" id="KCW85972">
    <property type="protein sequence ID" value="KCW85972"/>
    <property type="gene ID" value="EUGRSUZ_B02674"/>
</dbReference>
<name>A0A059D5Y2_EUCGR</name>
<dbReference type="InParanoid" id="A0A059D5Y2"/>
<gene>
    <name evidence="1" type="ORF">EUGRSUZ_B02674</name>
</gene>
<reference evidence="1" key="1">
    <citation type="submission" date="2013-07" db="EMBL/GenBank/DDBJ databases">
        <title>The genome of Eucalyptus grandis.</title>
        <authorList>
            <person name="Schmutz J."/>
            <person name="Hayes R."/>
            <person name="Myburg A."/>
            <person name="Tuskan G."/>
            <person name="Grattapaglia D."/>
            <person name="Rokhsar D.S."/>
        </authorList>
    </citation>
    <scope>NUCLEOTIDE SEQUENCE</scope>
    <source>
        <tissue evidence="1">Leaf extractions</tissue>
    </source>
</reference>
<evidence type="ECO:0000313" key="1">
    <source>
        <dbReference type="EMBL" id="KCW85972.1"/>
    </source>
</evidence>
<sequence length="92" mass="10720">MSFDTMTLMCFLHVTKNKVHMSFDMQPNMTTDKTPSWCIVLHVYEKATFIHHEILSLTQIQTINILFGPPQIHNKIFIKSYKLSGADLRFFG</sequence>